<dbReference type="Proteomes" id="UP001393056">
    <property type="component" value="Unassembled WGS sequence"/>
</dbReference>
<name>A0ABU9I801_9FLAO</name>
<evidence type="ECO:0000313" key="4">
    <source>
        <dbReference type="Proteomes" id="UP001393056"/>
    </source>
</evidence>
<dbReference type="InterPro" id="IPR005094">
    <property type="entry name" value="Endonuclease_MobA/VirD2"/>
</dbReference>
<feature type="region of interest" description="Disordered" evidence="1">
    <location>
        <begin position="294"/>
        <end position="326"/>
    </location>
</feature>
<comment type="caution">
    <text evidence="3">The sequence shown here is derived from an EMBL/GenBank/DDBJ whole genome shotgun (WGS) entry which is preliminary data.</text>
</comment>
<evidence type="ECO:0000256" key="1">
    <source>
        <dbReference type="SAM" id="MobiDB-lite"/>
    </source>
</evidence>
<dbReference type="RefSeq" id="WP_341683408.1">
    <property type="nucleotide sequence ID" value="NZ_JBBYHT010000005.1"/>
</dbReference>
<accession>A0ABU9I801</accession>
<evidence type="ECO:0000313" key="3">
    <source>
        <dbReference type="EMBL" id="MEL1248553.1"/>
    </source>
</evidence>
<sequence length="326" mass="37685">MKLKINYWNSMIGKQVKGKDFYGVLKYNQNKVDKGEAIVLDTNLASNSVVLQTKEFNVVRQLKFNLSKAVYHVSLNLPYNDANKLSNHEFSNLAGDYLEGMGFDENQYIVYKHFDVDHSHIHIVANRVNFSGNVVSDSQDYKRSESLIRKLEQKYNLSELIRKEESNVLSKGEIEKCLRTGDVPERLELQNILTEILNQNLLMKDFIEKLSLKGVNVKINQSLTTGFISGISFEYKGTFYKGSKIHKKFSWNNIKTKIITDEQNRNNPIIPEDNAGIRAAKTETVGYEKFITKIPRSHSNESSENIKQNRPTNEEIKNKPRLRFRR</sequence>
<protein>
    <submittedName>
        <fullName evidence="3">Relaxase/mobilization nuclease domain-containing protein</fullName>
    </submittedName>
</protein>
<feature type="compositionally biased region" description="Polar residues" evidence="1">
    <location>
        <begin position="300"/>
        <end position="311"/>
    </location>
</feature>
<reference evidence="3 4" key="1">
    <citation type="submission" date="2024-04" db="EMBL/GenBank/DDBJ databases">
        <title>Flavobacterium sp. DGU41 16S ribosomal RNA gene Genome sequencing and assembly.</title>
        <authorList>
            <person name="Park S."/>
        </authorList>
    </citation>
    <scope>NUCLEOTIDE SEQUENCE [LARGE SCALE GENOMIC DNA]</scope>
    <source>
        <strain evidence="3 4">DGU41</strain>
    </source>
</reference>
<gene>
    <name evidence="3" type="ORF">AAEO58_10905</name>
</gene>
<evidence type="ECO:0000259" key="2">
    <source>
        <dbReference type="Pfam" id="PF03432"/>
    </source>
</evidence>
<feature type="domain" description="MobA/VirD2-like nuclease" evidence="2">
    <location>
        <begin position="27"/>
        <end position="157"/>
    </location>
</feature>
<dbReference type="Pfam" id="PF03432">
    <property type="entry name" value="Relaxase"/>
    <property type="match status" value="1"/>
</dbReference>
<dbReference type="EMBL" id="JBBYHT010000005">
    <property type="protein sequence ID" value="MEL1248553.1"/>
    <property type="molecule type" value="Genomic_DNA"/>
</dbReference>
<organism evidence="3 4">
    <name type="scientific">Flavobacterium helocola</name>
    <dbReference type="NCBI Taxonomy" id="3139139"/>
    <lineage>
        <taxon>Bacteria</taxon>
        <taxon>Pseudomonadati</taxon>
        <taxon>Bacteroidota</taxon>
        <taxon>Flavobacteriia</taxon>
        <taxon>Flavobacteriales</taxon>
        <taxon>Flavobacteriaceae</taxon>
        <taxon>Flavobacterium</taxon>
    </lineage>
</organism>
<proteinExistence type="predicted"/>
<keyword evidence="4" id="KW-1185">Reference proteome</keyword>